<evidence type="ECO:0000313" key="3">
    <source>
        <dbReference type="Proteomes" id="UP000238479"/>
    </source>
</evidence>
<dbReference type="AlphaFoldDB" id="A0A2P6RGD7"/>
<organism evidence="2 3">
    <name type="scientific">Rosa chinensis</name>
    <name type="common">China rose</name>
    <dbReference type="NCBI Taxonomy" id="74649"/>
    <lineage>
        <taxon>Eukaryota</taxon>
        <taxon>Viridiplantae</taxon>
        <taxon>Streptophyta</taxon>
        <taxon>Embryophyta</taxon>
        <taxon>Tracheophyta</taxon>
        <taxon>Spermatophyta</taxon>
        <taxon>Magnoliopsida</taxon>
        <taxon>eudicotyledons</taxon>
        <taxon>Gunneridae</taxon>
        <taxon>Pentapetalae</taxon>
        <taxon>rosids</taxon>
        <taxon>fabids</taxon>
        <taxon>Rosales</taxon>
        <taxon>Rosaceae</taxon>
        <taxon>Rosoideae</taxon>
        <taxon>Rosoideae incertae sedis</taxon>
        <taxon>Rosa</taxon>
    </lineage>
</organism>
<proteinExistence type="predicted"/>
<protein>
    <submittedName>
        <fullName evidence="2">Uncharacterized protein</fullName>
    </submittedName>
</protein>
<comment type="caution">
    <text evidence="2">The sequence shown here is derived from an EMBL/GenBank/DDBJ whole genome shotgun (WGS) entry which is preliminary data.</text>
</comment>
<evidence type="ECO:0000256" key="1">
    <source>
        <dbReference type="SAM" id="Phobius"/>
    </source>
</evidence>
<dbReference type="EMBL" id="PDCK01000041">
    <property type="protein sequence ID" value="PRQ45482.1"/>
    <property type="molecule type" value="Genomic_DNA"/>
</dbReference>
<evidence type="ECO:0000313" key="2">
    <source>
        <dbReference type="EMBL" id="PRQ45482.1"/>
    </source>
</evidence>
<sequence>MGTKISRVKTKRQIALAPQALVAVFVVIVSSPARLRLLKLLLPPQSLWPSPSRRHSSLVLLSPPLLSTSDLLSAFELLARAQLIG</sequence>
<dbReference type="Proteomes" id="UP000238479">
    <property type="component" value="Chromosome 3"/>
</dbReference>
<accession>A0A2P6RGD7</accession>
<feature type="transmembrane region" description="Helical" evidence="1">
    <location>
        <begin position="20"/>
        <end position="38"/>
    </location>
</feature>
<keyword evidence="3" id="KW-1185">Reference proteome</keyword>
<reference evidence="2 3" key="1">
    <citation type="journal article" date="2018" name="Nat. Genet.">
        <title>The Rosa genome provides new insights in the design of modern roses.</title>
        <authorList>
            <person name="Bendahmane M."/>
        </authorList>
    </citation>
    <scope>NUCLEOTIDE SEQUENCE [LARGE SCALE GENOMIC DNA]</scope>
    <source>
        <strain evidence="3">cv. Old Blush</strain>
    </source>
</reference>
<keyword evidence="1" id="KW-0812">Transmembrane</keyword>
<dbReference type="Gramene" id="PRQ45482">
    <property type="protein sequence ID" value="PRQ45482"/>
    <property type="gene ID" value="RchiOBHm_Chr3g0491921"/>
</dbReference>
<gene>
    <name evidence="2" type="ORF">RchiOBHm_Chr3g0491921</name>
</gene>
<keyword evidence="1" id="KW-1133">Transmembrane helix</keyword>
<keyword evidence="1" id="KW-0472">Membrane</keyword>
<name>A0A2P6RGD7_ROSCH</name>